<keyword evidence="3" id="KW-1185">Reference proteome</keyword>
<reference evidence="2 3" key="1">
    <citation type="submission" date="2022-12" db="EMBL/GenBank/DDBJ databases">
        <title>Chromosome-level genome of Tegillarca granosa.</title>
        <authorList>
            <person name="Kim J."/>
        </authorList>
    </citation>
    <scope>NUCLEOTIDE SEQUENCE [LARGE SCALE GENOMIC DNA]</scope>
    <source>
        <strain evidence="2">Teg-2019</strain>
        <tissue evidence="2">Adductor muscle</tissue>
    </source>
</reference>
<sequence length="90" mass="9836">MLTTYCNAPSKPEQRTTTTTQTTTTVSNTIGHVTTPMDPRITTLPTPSSTVTSKTPDPTEADVVLVFHALENKADIDKGKVRVALIWEKH</sequence>
<organism evidence="2 3">
    <name type="scientific">Tegillarca granosa</name>
    <name type="common">Malaysian cockle</name>
    <name type="synonym">Anadara granosa</name>
    <dbReference type="NCBI Taxonomy" id="220873"/>
    <lineage>
        <taxon>Eukaryota</taxon>
        <taxon>Metazoa</taxon>
        <taxon>Spiralia</taxon>
        <taxon>Lophotrochozoa</taxon>
        <taxon>Mollusca</taxon>
        <taxon>Bivalvia</taxon>
        <taxon>Autobranchia</taxon>
        <taxon>Pteriomorphia</taxon>
        <taxon>Arcoida</taxon>
        <taxon>Arcoidea</taxon>
        <taxon>Arcidae</taxon>
        <taxon>Tegillarca</taxon>
    </lineage>
</organism>
<proteinExistence type="predicted"/>
<accession>A0ABQ9FRT9</accession>
<feature type="region of interest" description="Disordered" evidence="1">
    <location>
        <begin position="1"/>
        <end position="57"/>
    </location>
</feature>
<evidence type="ECO:0000256" key="1">
    <source>
        <dbReference type="SAM" id="MobiDB-lite"/>
    </source>
</evidence>
<dbReference type="Proteomes" id="UP001217089">
    <property type="component" value="Unassembled WGS sequence"/>
</dbReference>
<feature type="compositionally biased region" description="Low complexity" evidence="1">
    <location>
        <begin position="16"/>
        <end position="25"/>
    </location>
</feature>
<dbReference type="EMBL" id="JARBDR010000141">
    <property type="protein sequence ID" value="KAJ8319983.1"/>
    <property type="molecule type" value="Genomic_DNA"/>
</dbReference>
<name>A0ABQ9FRT9_TEGGR</name>
<comment type="caution">
    <text evidence="2">The sequence shown here is derived from an EMBL/GenBank/DDBJ whole genome shotgun (WGS) entry which is preliminary data.</text>
</comment>
<evidence type="ECO:0000313" key="3">
    <source>
        <dbReference type="Proteomes" id="UP001217089"/>
    </source>
</evidence>
<protein>
    <submittedName>
        <fullName evidence="2">Uncharacterized protein</fullName>
    </submittedName>
</protein>
<feature type="compositionally biased region" description="Low complexity" evidence="1">
    <location>
        <begin position="42"/>
        <end position="57"/>
    </location>
</feature>
<gene>
    <name evidence="2" type="ORF">KUTeg_001570</name>
</gene>
<evidence type="ECO:0000313" key="2">
    <source>
        <dbReference type="EMBL" id="KAJ8319983.1"/>
    </source>
</evidence>